<accession>A0A8T1HZ04</accession>
<dbReference type="PANTHER" id="PTHR46564:SF1">
    <property type="entry name" value="TRANSPOSASE"/>
    <property type="match status" value="1"/>
</dbReference>
<reference evidence="3" key="1">
    <citation type="submission" date="2018-05" db="EMBL/GenBank/DDBJ databases">
        <title>Effector identification in a new, highly contiguous assembly of the strawberry crown rot pathogen Phytophthora cactorum.</title>
        <authorList>
            <person name="Armitage A.D."/>
            <person name="Nellist C.F."/>
            <person name="Bates H."/>
            <person name="Vickerstaff R.J."/>
            <person name="Harrison R.J."/>
        </authorList>
    </citation>
    <scope>NUCLEOTIDE SEQUENCE</scope>
    <source>
        <strain evidence="2">15-7</strain>
        <strain evidence="3">P421</strain>
    </source>
</reference>
<dbReference type="EMBL" id="RCMG01000058">
    <property type="protein sequence ID" value="KAG2865440.1"/>
    <property type="molecule type" value="Genomic_DNA"/>
</dbReference>
<name>A0A8T1HZ04_9STRA</name>
<dbReference type="GO" id="GO:0003676">
    <property type="term" value="F:nucleic acid binding"/>
    <property type="evidence" value="ECO:0007669"/>
    <property type="project" value="InterPro"/>
</dbReference>
<feature type="domain" description="Tc1-like transposase DDE" evidence="1">
    <location>
        <begin position="5"/>
        <end position="143"/>
    </location>
</feature>
<dbReference type="VEuPathDB" id="FungiDB:PC110_g6818"/>
<evidence type="ECO:0000259" key="1">
    <source>
        <dbReference type="Pfam" id="PF13358"/>
    </source>
</evidence>
<sequence length="210" mass="23838">MGKVILYMDEANFNLWSSRTRGRNLRGRRAVKKVFAGGGQNMHVIACISENGLLHYETKFGSNRHANTNDFIRALLRRIRDSSELTLAVVVLVIDNAPCHCRTESGFEEEEFLDATLLSLGPYSPMLNPIENVFSMFKASVKAFLREQRRAIFSVPNGVTMKDHRQAFLHTAANRCLTEVTTAASCRKFYRHTLRFHSRVSDIEDMPVGN</sequence>
<dbReference type="Gene3D" id="3.30.420.10">
    <property type="entry name" value="Ribonuclease H-like superfamily/Ribonuclease H"/>
    <property type="match status" value="1"/>
</dbReference>
<dbReference type="Proteomes" id="UP000735874">
    <property type="component" value="Unassembled WGS sequence"/>
</dbReference>
<dbReference type="InterPro" id="IPR038717">
    <property type="entry name" value="Tc1-like_DDE_dom"/>
</dbReference>
<evidence type="ECO:0000313" key="4">
    <source>
        <dbReference type="Proteomes" id="UP000760860"/>
    </source>
</evidence>
<protein>
    <recommendedName>
        <fullName evidence="1">Tc1-like transposase DDE domain-containing protein</fullName>
    </recommendedName>
</protein>
<dbReference type="AlphaFoldDB" id="A0A8T1HZ04"/>
<gene>
    <name evidence="2" type="ORF">PC113_g3720</name>
    <name evidence="3" type="ORF">PC129_g11801</name>
</gene>
<organism evidence="3 4">
    <name type="scientific">Phytophthora cactorum</name>
    <dbReference type="NCBI Taxonomy" id="29920"/>
    <lineage>
        <taxon>Eukaryota</taxon>
        <taxon>Sar</taxon>
        <taxon>Stramenopiles</taxon>
        <taxon>Oomycota</taxon>
        <taxon>Peronosporomycetes</taxon>
        <taxon>Peronosporales</taxon>
        <taxon>Peronosporaceae</taxon>
        <taxon>Phytophthora</taxon>
    </lineage>
</organism>
<dbReference type="Pfam" id="PF13358">
    <property type="entry name" value="DDE_3"/>
    <property type="match status" value="1"/>
</dbReference>
<comment type="caution">
    <text evidence="3">The sequence shown here is derived from an EMBL/GenBank/DDBJ whole genome shotgun (WGS) entry which is preliminary data.</text>
</comment>
<dbReference type="Proteomes" id="UP000760860">
    <property type="component" value="Unassembled WGS sequence"/>
</dbReference>
<dbReference type="EMBL" id="RCMV01000426">
    <property type="protein sequence ID" value="KAG3217361.1"/>
    <property type="molecule type" value="Genomic_DNA"/>
</dbReference>
<dbReference type="InterPro" id="IPR036397">
    <property type="entry name" value="RNaseH_sf"/>
</dbReference>
<dbReference type="PANTHER" id="PTHR46564">
    <property type="entry name" value="TRANSPOSASE"/>
    <property type="match status" value="1"/>
</dbReference>
<evidence type="ECO:0000313" key="2">
    <source>
        <dbReference type="EMBL" id="KAG2865440.1"/>
    </source>
</evidence>
<evidence type="ECO:0000313" key="3">
    <source>
        <dbReference type="EMBL" id="KAG3217361.1"/>
    </source>
</evidence>
<proteinExistence type="predicted"/>